<proteinExistence type="predicted"/>
<keyword evidence="1" id="KW-1133">Transmembrane helix</keyword>
<name>A0A1G7TTR2_9RHOB</name>
<feature type="transmembrane region" description="Helical" evidence="1">
    <location>
        <begin position="41"/>
        <end position="61"/>
    </location>
</feature>
<evidence type="ECO:0000256" key="1">
    <source>
        <dbReference type="SAM" id="Phobius"/>
    </source>
</evidence>
<dbReference type="AlphaFoldDB" id="A0A1G7TTR2"/>
<keyword evidence="1" id="KW-0472">Membrane</keyword>
<dbReference type="RefSeq" id="WP_093742887.1">
    <property type="nucleotide sequence ID" value="NZ_FNBP01000007.1"/>
</dbReference>
<dbReference type="OrthoDB" id="7873321at2"/>
<evidence type="ECO:0000313" key="2">
    <source>
        <dbReference type="EMBL" id="SDG38635.1"/>
    </source>
</evidence>
<protein>
    <submittedName>
        <fullName evidence="2">Uncharacterized protein</fullName>
    </submittedName>
</protein>
<feature type="transmembrane region" description="Helical" evidence="1">
    <location>
        <begin position="82"/>
        <end position="103"/>
    </location>
</feature>
<accession>A0A1G7TTR2</accession>
<organism evidence="2 3">
    <name type="scientific">Sulfitobacter delicatus</name>
    <dbReference type="NCBI Taxonomy" id="218672"/>
    <lineage>
        <taxon>Bacteria</taxon>
        <taxon>Pseudomonadati</taxon>
        <taxon>Pseudomonadota</taxon>
        <taxon>Alphaproteobacteria</taxon>
        <taxon>Rhodobacterales</taxon>
        <taxon>Roseobacteraceae</taxon>
        <taxon>Sulfitobacter</taxon>
    </lineage>
</organism>
<keyword evidence="3" id="KW-1185">Reference proteome</keyword>
<dbReference type="PROSITE" id="PS51257">
    <property type="entry name" value="PROKAR_LIPOPROTEIN"/>
    <property type="match status" value="1"/>
</dbReference>
<reference evidence="3" key="1">
    <citation type="submission" date="2016-10" db="EMBL/GenBank/DDBJ databases">
        <authorList>
            <person name="Varghese N."/>
            <person name="Submissions S."/>
        </authorList>
    </citation>
    <scope>NUCLEOTIDE SEQUENCE [LARGE SCALE GENOMIC DNA]</scope>
    <source>
        <strain evidence="3">DSM 16477</strain>
    </source>
</reference>
<evidence type="ECO:0000313" key="3">
    <source>
        <dbReference type="Proteomes" id="UP000199399"/>
    </source>
</evidence>
<gene>
    <name evidence="2" type="ORF">SAMN04489759_10755</name>
</gene>
<dbReference type="Proteomes" id="UP000199399">
    <property type="component" value="Unassembled WGS sequence"/>
</dbReference>
<feature type="transmembrane region" description="Helical" evidence="1">
    <location>
        <begin position="12"/>
        <end position="35"/>
    </location>
</feature>
<sequence length="109" mass="11635">MKGLTLGIAKPVLLWALHFATMYALISAACAPRALLSPEHLVLTAVAITVVFVVLQIIWMWSAHSKGRRPGLTPDAFALARAAWWSGLISLIATIANLTPVLILPGCHG</sequence>
<dbReference type="EMBL" id="FNBP01000007">
    <property type="protein sequence ID" value="SDG38635.1"/>
    <property type="molecule type" value="Genomic_DNA"/>
</dbReference>
<dbReference type="STRING" id="218672.SAMN04489759_10755"/>
<keyword evidence="1" id="KW-0812">Transmembrane</keyword>